<gene>
    <name evidence="1" type="ORF">HYPSUDRAFT_217518</name>
</gene>
<dbReference type="OrthoDB" id="2269034at2759"/>
<dbReference type="InterPro" id="IPR032675">
    <property type="entry name" value="LRR_dom_sf"/>
</dbReference>
<evidence type="ECO:0000313" key="1">
    <source>
        <dbReference type="EMBL" id="KJA19556.1"/>
    </source>
</evidence>
<keyword evidence="2" id="KW-1185">Reference proteome</keyword>
<dbReference type="Proteomes" id="UP000054270">
    <property type="component" value="Unassembled WGS sequence"/>
</dbReference>
<organism evidence="1 2">
    <name type="scientific">Hypholoma sublateritium (strain FD-334 SS-4)</name>
    <dbReference type="NCBI Taxonomy" id="945553"/>
    <lineage>
        <taxon>Eukaryota</taxon>
        <taxon>Fungi</taxon>
        <taxon>Dikarya</taxon>
        <taxon>Basidiomycota</taxon>
        <taxon>Agaricomycotina</taxon>
        <taxon>Agaricomycetes</taxon>
        <taxon>Agaricomycetidae</taxon>
        <taxon>Agaricales</taxon>
        <taxon>Agaricineae</taxon>
        <taxon>Strophariaceae</taxon>
        <taxon>Hypholoma</taxon>
    </lineage>
</organism>
<accession>A0A0D2NSC1</accession>
<sequence>MSLTMGAPQDLEERLKSIQYELLSVPRHSEIKRQAMVDNTPTRRILPERVPDDVIREIFLACRPIEGIPTMDTNEIPMALTRISSRWRSVALSTPRLWNAIHIPIVNIETEDNRGRAIMRGRLKEISEWLLWRSGALPLRISIYQQPHSGRDNLFVAGVVYVLMKCRARWRYLDLTGTSNLFPLILVDPSSVPLLQGLRIVCLEDNTDTPDQGLSQDWHTSPILTAPRLQRLSVISTAISFSTCQINWSRLTHLSFANCNSSRNDDHMFTFPALVHVLRRTPQLFSLVFHDAMRQIDLNRMVIIRGPKIRLPCLEILDVRESPGVKRASLLHMLDVPSLIDFTYMCNVVVKCPFPEDDHATAFQCLLALSSGKIRRLKTNILHVYSALMNHLHFCPALSILELMPHPCIYHPEKQVTIGDNLLDVLSSDDPGRGNPCPKLEYLRCLTHSKFSSNAIIAFSQQRKLGGDISGTPKQFILQIGSRAPPDLYLTADNWDPRTFQLIHERPYMNGIPLPKYPLDLGLDRDLQNCPLVT</sequence>
<evidence type="ECO:0008006" key="3">
    <source>
        <dbReference type="Google" id="ProtNLM"/>
    </source>
</evidence>
<name>A0A0D2NSC1_HYPSF</name>
<dbReference type="EMBL" id="KN817576">
    <property type="protein sequence ID" value="KJA19556.1"/>
    <property type="molecule type" value="Genomic_DNA"/>
</dbReference>
<evidence type="ECO:0000313" key="2">
    <source>
        <dbReference type="Proteomes" id="UP000054270"/>
    </source>
</evidence>
<dbReference type="Gene3D" id="3.80.10.10">
    <property type="entry name" value="Ribonuclease Inhibitor"/>
    <property type="match status" value="1"/>
</dbReference>
<dbReference type="SUPFAM" id="SSF52047">
    <property type="entry name" value="RNI-like"/>
    <property type="match status" value="1"/>
</dbReference>
<proteinExistence type="predicted"/>
<reference evidence="2" key="1">
    <citation type="submission" date="2014-04" db="EMBL/GenBank/DDBJ databases">
        <title>Evolutionary Origins and Diversification of the Mycorrhizal Mutualists.</title>
        <authorList>
            <consortium name="DOE Joint Genome Institute"/>
            <consortium name="Mycorrhizal Genomics Consortium"/>
            <person name="Kohler A."/>
            <person name="Kuo A."/>
            <person name="Nagy L.G."/>
            <person name="Floudas D."/>
            <person name="Copeland A."/>
            <person name="Barry K.W."/>
            <person name="Cichocki N."/>
            <person name="Veneault-Fourrey C."/>
            <person name="LaButti K."/>
            <person name="Lindquist E.A."/>
            <person name="Lipzen A."/>
            <person name="Lundell T."/>
            <person name="Morin E."/>
            <person name="Murat C."/>
            <person name="Riley R."/>
            <person name="Ohm R."/>
            <person name="Sun H."/>
            <person name="Tunlid A."/>
            <person name="Henrissat B."/>
            <person name="Grigoriev I.V."/>
            <person name="Hibbett D.S."/>
            <person name="Martin F."/>
        </authorList>
    </citation>
    <scope>NUCLEOTIDE SEQUENCE [LARGE SCALE GENOMIC DNA]</scope>
    <source>
        <strain evidence="2">FD-334 SS-4</strain>
    </source>
</reference>
<dbReference type="AlphaFoldDB" id="A0A0D2NSC1"/>
<protein>
    <recommendedName>
        <fullName evidence="3">F-box domain-containing protein</fullName>
    </recommendedName>
</protein>